<evidence type="ECO:0000256" key="2">
    <source>
        <dbReference type="SAM" id="SignalP"/>
    </source>
</evidence>
<dbReference type="InterPro" id="IPR014716">
    <property type="entry name" value="Fibrinogen_a/b/g_C_1"/>
</dbReference>
<dbReference type="STRING" id="307972.A0A2G8LC26"/>
<dbReference type="InterPro" id="IPR020837">
    <property type="entry name" value="Fibrinogen_CS"/>
</dbReference>
<proteinExistence type="predicted"/>
<name>A0A2G8LC26_STIJA</name>
<dbReference type="EMBL" id="MRZV01000131">
    <property type="protein sequence ID" value="PIK57802.1"/>
    <property type="molecule type" value="Genomic_DNA"/>
</dbReference>
<dbReference type="InterPro" id="IPR002181">
    <property type="entry name" value="Fibrinogen_a/b/g_C_dom"/>
</dbReference>
<feature type="domain" description="Fibrinogen C-terminal" evidence="3">
    <location>
        <begin position="123"/>
        <end position="344"/>
    </location>
</feature>
<evidence type="ECO:0000256" key="1">
    <source>
        <dbReference type="ARBA" id="ARBA00023157"/>
    </source>
</evidence>
<dbReference type="AlphaFoldDB" id="A0A2G8LC26"/>
<keyword evidence="1" id="KW-1015">Disulfide bond</keyword>
<dbReference type="Proteomes" id="UP000230750">
    <property type="component" value="Unassembled WGS sequence"/>
</dbReference>
<dbReference type="InterPro" id="IPR050373">
    <property type="entry name" value="Fibrinogen_C-term_domain"/>
</dbReference>
<feature type="chain" id="PRO_5013822561" evidence="2">
    <location>
        <begin position="19"/>
        <end position="344"/>
    </location>
</feature>
<keyword evidence="5" id="KW-1185">Reference proteome</keyword>
<dbReference type="PROSITE" id="PS00514">
    <property type="entry name" value="FIBRINOGEN_C_1"/>
    <property type="match status" value="1"/>
</dbReference>
<dbReference type="PROSITE" id="PS51406">
    <property type="entry name" value="FIBRINOGEN_C_2"/>
    <property type="match status" value="1"/>
</dbReference>
<keyword evidence="2" id="KW-0732">Signal</keyword>
<dbReference type="Pfam" id="PF00147">
    <property type="entry name" value="Fibrinogen_C"/>
    <property type="match status" value="1"/>
</dbReference>
<evidence type="ECO:0000259" key="3">
    <source>
        <dbReference type="PROSITE" id="PS51406"/>
    </source>
</evidence>
<dbReference type="PANTHER" id="PTHR19143">
    <property type="entry name" value="FIBRINOGEN/TENASCIN/ANGIOPOEITIN"/>
    <property type="match status" value="1"/>
</dbReference>
<dbReference type="PANTHER" id="PTHR19143:SF327">
    <property type="entry name" value="FI21813P1-RELATED"/>
    <property type="match status" value="1"/>
</dbReference>
<feature type="signal peptide" evidence="2">
    <location>
        <begin position="1"/>
        <end position="18"/>
    </location>
</feature>
<dbReference type="GO" id="GO:0005615">
    <property type="term" value="C:extracellular space"/>
    <property type="evidence" value="ECO:0007669"/>
    <property type="project" value="TreeGrafter"/>
</dbReference>
<evidence type="ECO:0000313" key="4">
    <source>
        <dbReference type="EMBL" id="PIK57802.1"/>
    </source>
</evidence>
<protein>
    <submittedName>
        <fullName evidence="4">Putative angiopoietin-related protein 7</fullName>
    </submittedName>
</protein>
<dbReference type="Gene3D" id="3.90.215.10">
    <property type="entry name" value="Gamma Fibrinogen, chain A, domain 1"/>
    <property type="match status" value="1"/>
</dbReference>
<sequence length="344" mass="39297">MTHLASFIFVAFIAVSHTASVMETSPEEPELSNFISREFEPIMYIYDEGDAPVDQEVDSDAVDPQVNAKVVMEDFEVPQELIDKAKNATIPDDIDFEKIANEYGDDLKKFKENFVHITENATSTTSKSYTDCQKLFEDGKRYNGVYEILPSRSLNAFNVSCDFTTDPGYGWTNIMRRTHGDLFFYQNWNLYRNGFGGLGFDHWLGLDKIKYLANQRPSTLRIDLYDCNGQHRFAEYDYFALGNVDTDYELLLGVYSAGDAGDSLSFHRYQPFSTYDRDNDAFSGNCASLYKAGWWYNDCYESNLNGLYFECSTPPPGHTGITWKTFGGFSSSLERVEMKVRPKD</sequence>
<reference evidence="4 5" key="1">
    <citation type="journal article" date="2017" name="PLoS Biol.">
        <title>The sea cucumber genome provides insights into morphological evolution and visceral regeneration.</title>
        <authorList>
            <person name="Zhang X."/>
            <person name="Sun L."/>
            <person name="Yuan J."/>
            <person name="Sun Y."/>
            <person name="Gao Y."/>
            <person name="Zhang L."/>
            <person name="Li S."/>
            <person name="Dai H."/>
            <person name="Hamel J.F."/>
            <person name="Liu C."/>
            <person name="Yu Y."/>
            <person name="Liu S."/>
            <person name="Lin W."/>
            <person name="Guo K."/>
            <person name="Jin S."/>
            <person name="Xu P."/>
            <person name="Storey K.B."/>
            <person name="Huan P."/>
            <person name="Zhang T."/>
            <person name="Zhou Y."/>
            <person name="Zhang J."/>
            <person name="Lin C."/>
            <person name="Li X."/>
            <person name="Xing L."/>
            <person name="Huo D."/>
            <person name="Sun M."/>
            <person name="Wang L."/>
            <person name="Mercier A."/>
            <person name="Li F."/>
            <person name="Yang H."/>
            <person name="Xiang J."/>
        </authorList>
    </citation>
    <scope>NUCLEOTIDE SEQUENCE [LARGE SCALE GENOMIC DNA]</scope>
    <source>
        <strain evidence="4">Shaxun</strain>
        <tissue evidence="4">Muscle</tissue>
    </source>
</reference>
<gene>
    <name evidence="4" type="ORF">BSL78_05261</name>
</gene>
<organism evidence="4 5">
    <name type="scientific">Stichopus japonicus</name>
    <name type="common">Sea cucumber</name>
    <dbReference type="NCBI Taxonomy" id="307972"/>
    <lineage>
        <taxon>Eukaryota</taxon>
        <taxon>Metazoa</taxon>
        <taxon>Echinodermata</taxon>
        <taxon>Eleutherozoa</taxon>
        <taxon>Echinozoa</taxon>
        <taxon>Holothuroidea</taxon>
        <taxon>Aspidochirotacea</taxon>
        <taxon>Aspidochirotida</taxon>
        <taxon>Stichopodidae</taxon>
        <taxon>Apostichopus</taxon>
    </lineage>
</organism>
<accession>A0A2G8LC26</accession>
<dbReference type="OrthoDB" id="6145874at2759"/>
<comment type="caution">
    <text evidence="4">The sequence shown here is derived from an EMBL/GenBank/DDBJ whole genome shotgun (WGS) entry which is preliminary data.</text>
</comment>
<dbReference type="InterPro" id="IPR036056">
    <property type="entry name" value="Fibrinogen-like_C"/>
</dbReference>
<dbReference type="CDD" id="cd00087">
    <property type="entry name" value="FReD"/>
    <property type="match status" value="1"/>
</dbReference>
<dbReference type="SUPFAM" id="SSF56496">
    <property type="entry name" value="Fibrinogen C-terminal domain-like"/>
    <property type="match status" value="1"/>
</dbReference>
<evidence type="ECO:0000313" key="5">
    <source>
        <dbReference type="Proteomes" id="UP000230750"/>
    </source>
</evidence>
<dbReference type="SMART" id="SM00186">
    <property type="entry name" value="FBG"/>
    <property type="match status" value="1"/>
</dbReference>